<comment type="caution">
    <text evidence="3">The sequence shown here is derived from an EMBL/GenBank/DDBJ whole genome shotgun (WGS) entry which is preliminary data.</text>
</comment>
<dbReference type="Pfam" id="PF18998">
    <property type="entry name" value="Flg_new_2"/>
    <property type="match status" value="5"/>
</dbReference>
<feature type="domain" description="Bacterial repeat" evidence="2">
    <location>
        <begin position="417"/>
        <end position="499"/>
    </location>
</feature>
<dbReference type="PANTHER" id="PTHR45661:SF3">
    <property type="entry name" value="IG-LIKE DOMAIN-CONTAINING PROTEIN"/>
    <property type="match status" value="1"/>
</dbReference>
<feature type="domain" description="Bacterial repeat" evidence="2">
    <location>
        <begin position="505"/>
        <end position="586"/>
    </location>
</feature>
<feature type="domain" description="Bacterial repeat" evidence="2">
    <location>
        <begin position="244"/>
        <end position="325"/>
    </location>
</feature>
<accession>A0ABR7E888</accession>
<dbReference type="SUPFAM" id="SSF52058">
    <property type="entry name" value="L domain-like"/>
    <property type="match status" value="1"/>
</dbReference>
<sequence length="1453" mass="159892">MKKLSHILLLVLLTCLCNINKAKSELLDPNLSVIYQTLTSCDFGFHEYFSPDAWIKFGSVGDGWQLTYTIPGFIQTKSPVLLNLTTTDKSLLTIKVINKTQEDDIYKYDIQLVYDGVMLEQNDYKGISQIKIEQEGDEKYQSTALTFQIKFEQEYTSVARILPYDETMGSVESSCPGAFPFGYWLDQNNKSITFTFYSKKGYRLKEVKVNGVSLGRIGSYVVKVGKNYLIEPIWEEYNPAIHLVKVTYSAGGSVKVNNQSVTSSGQSVTVAASTDVKVAITPQTGYHIKQVQLGNEDVTSQLNNNLLVFSSISANKEITVTFEKDALVTHTVKVTYSTGGSVKVDDQSVTSGQSAIVTASTDVKVAITPQAGYHIKQVQLGNEDVTGQLSNNVLNISSISANKDITVIFEKDTPITYSVKVTYSAGGSVKVNGQSVTSGQSFTASTSTDVKVTITPQTGYHIKQVQLGNEDVTGQLSSNVLTISSISANKNITVIFEKDTPITHSVKVSYSTGGSVMVNGQSVTSGQSATASTSTDVKVTITPQAGYHIKQVQLGNEDVTGQLSSNVLTISSISANKEITVTFEKDALVTHSVKVNYSTGGNVKVNGQSITSGQSVTASASTDVKVTITVQAGYHIKQVLLGNEDVTSQLSNNVLTILSISADKDVTVTFEKEALVTYVVEVTYSEGGSVQVNDQLVTSGNPGSVTASTDVKVAIIPNAGYRIRQVKLGSEDITNQVSDNVLTISSISANVALSIIFEQIPTYKLTIDMTGGTGCIRIGDKEIMQSTSVSDITEGTMLDLNFLSDKYYEVKRAILGRTDITAQIKDGYYEIESMESDLALSVEYQRKSYVLTLGTFQGVEKVCVNQQDYKDVTQINLPSGETMVSIYSNELYYIKQVFLNGKVIYEDTNAASDHTGNIKIDIDGDKELTVFLTLREKRKLSVEVAEPGTLKKLLSDEDIKLVTHLVIGGKIDQRDFVIMNQMKSLLELDLRNAAVVEYDINSVNTIPDKAFYNNQTLQSMYLPQSIEAIGKLAFSGSVISTFNLNDLSVKTEYLTKIGEDAFKDCNCLVIAPDLSHVTIIERGVFENCSNLAGVSCLPVVIEVKDAAFKNCVKATIQFNAKSSTCLEKVGDYAFENVECVYFDSTDKLYYIGNYALRGCLNTSFYFGDCLNLTELPSFENCSKMQSIIFPPNVKRVCSNSFIGCNSLQTVHMADCVEEIEEYAFKDSPLINYVYLPTGEIPLVSENCFNSSVYQSARLFVPANKLQFYKEHAIWGNFENIRTYGIATNYMIEILLSKGGTVGVRQNEGGWDYCYYAYLKGTESSRIEFHVRPEQDYLIESILLNGKDIKEMLDENNQFVVPHLQENLYLSVKFKKEEDPTANENIESYKRVYRSASKRLSLSGFAVGVPVYIYDAGGRLVVMKAVRESVEDVDLPADGLYFVRVGNESFKIIL</sequence>
<feature type="chain" id="PRO_5046107841" evidence="1">
    <location>
        <begin position="23"/>
        <end position="1453"/>
    </location>
</feature>
<dbReference type="Pfam" id="PF13306">
    <property type="entry name" value="LRR_5"/>
    <property type="match status" value="1"/>
</dbReference>
<gene>
    <name evidence="3" type="ORF">H8S77_22005</name>
</gene>
<evidence type="ECO:0000313" key="3">
    <source>
        <dbReference type="EMBL" id="MBC5645561.1"/>
    </source>
</evidence>
<dbReference type="InterPro" id="IPR032675">
    <property type="entry name" value="LRR_dom_sf"/>
</dbReference>
<evidence type="ECO:0000259" key="2">
    <source>
        <dbReference type="Pfam" id="PF18998"/>
    </source>
</evidence>
<evidence type="ECO:0000313" key="4">
    <source>
        <dbReference type="Proteomes" id="UP000644010"/>
    </source>
</evidence>
<dbReference type="RefSeq" id="WP_186961201.1">
    <property type="nucleotide sequence ID" value="NZ_JACOOI010000033.1"/>
</dbReference>
<keyword evidence="4" id="KW-1185">Reference proteome</keyword>
<dbReference type="InterPro" id="IPR026906">
    <property type="entry name" value="LRR_5"/>
</dbReference>
<organism evidence="3 4">
    <name type="scientific">Parabacteroides segnis</name>
    <dbReference type="NCBI Taxonomy" id="2763058"/>
    <lineage>
        <taxon>Bacteria</taxon>
        <taxon>Pseudomonadati</taxon>
        <taxon>Bacteroidota</taxon>
        <taxon>Bacteroidia</taxon>
        <taxon>Bacteroidales</taxon>
        <taxon>Tannerellaceae</taxon>
        <taxon>Parabacteroides</taxon>
    </lineage>
</organism>
<reference evidence="3 4" key="1">
    <citation type="submission" date="2020-08" db="EMBL/GenBank/DDBJ databases">
        <title>Genome public.</title>
        <authorList>
            <person name="Liu C."/>
            <person name="Sun Q."/>
        </authorList>
    </citation>
    <scope>NUCLEOTIDE SEQUENCE [LARGE SCALE GENOMIC DNA]</scope>
    <source>
        <strain evidence="3 4">BX2</strain>
    </source>
</reference>
<name>A0ABR7E888_9BACT</name>
<proteinExistence type="predicted"/>
<dbReference type="EMBL" id="JACOOI010000033">
    <property type="protein sequence ID" value="MBC5645561.1"/>
    <property type="molecule type" value="Genomic_DNA"/>
</dbReference>
<protein>
    <submittedName>
        <fullName evidence="3">Leucine-rich repeat protein</fullName>
    </submittedName>
</protein>
<dbReference type="InterPro" id="IPR044060">
    <property type="entry name" value="Bacterial_rp_domain"/>
</dbReference>
<dbReference type="Proteomes" id="UP000644010">
    <property type="component" value="Unassembled WGS sequence"/>
</dbReference>
<feature type="domain" description="Bacterial repeat" evidence="2">
    <location>
        <begin position="330"/>
        <end position="412"/>
    </location>
</feature>
<feature type="domain" description="Bacterial repeat" evidence="2">
    <location>
        <begin position="592"/>
        <end position="673"/>
    </location>
</feature>
<dbReference type="PANTHER" id="PTHR45661">
    <property type="entry name" value="SURFACE ANTIGEN"/>
    <property type="match status" value="1"/>
</dbReference>
<dbReference type="Gene3D" id="3.80.10.10">
    <property type="entry name" value="Ribonuclease Inhibitor"/>
    <property type="match status" value="3"/>
</dbReference>
<dbReference type="InterPro" id="IPR053139">
    <property type="entry name" value="Surface_bspA-like"/>
</dbReference>
<keyword evidence="1" id="KW-0732">Signal</keyword>
<feature type="signal peptide" evidence="1">
    <location>
        <begin position="1"/>
        <end position="22"/>
    </location>
</feature>
<evidence type="ECO:0000256" key="1">
    <source>
        <dbReference type="SAM" id="SignalP"/>
    </source>
</evidence>